<comment type="similarity">
    <text evidence="1 4">Belongs to the glycosyl hydrolase 17 family.</text>
</comment>
<dbReference type="Pfam" id="PF00332">
    <property type="entry name" value="Glyco_hydro_17"/>
    <property type="match status" value="1"/>
</dbReference>
<dbReference type="EnsemblPlants" id="EMT07351">
    <property type="protein sequence ID" value="EMT07351"/>
    <property type="gene ID" value="F775_16359"/>
</dbReference>
<dbReference type="Gene3D" id="3.20.20.80">
    <property type="entry name" value="Glycosidases"/>
    <property type="match status" value="2"/>
</dbReference>
<evidence type="ECO:0000256" key="3">
    <source>
        <dbReference type="ARBA" id="ARBA00023295"/>
    </source>
</evidence>
<evidence type="ECO:0000256" key="4">
    <source>
        <dbReference type="RuleBase" id="RU004335"/>
    </source>
</evidence>
<keyword evidence="2 5" id="KW-0378">Hydrolase</keyword>
<dbReference type="SUPFAM" id="SSF51445">
    <property type="entry name" value="(Trans)glycosidases"/>
    <property type="match status" value="2"/>
</dbReference>
<dbReference type="GO" id="GO:0004553">
    <property type="term" value="F:hydrolase activity, hydrolyzing O-glycosyl compounds"/>
    <property type="evidence" value="ECO:0007669"/>
    <property type="project" value="InterPro"/>
</dbReference>
<dbReference type="ExpressionAtlas" id="M8B045">
    <property type="expression patterns" value="baseline"/>
</dbReference>
<sequence>MAKQGVASMLAVALVLVSLAAFPRGVHSIGVCNGVIGNNLPSPSDVVKLYKSKGINSMRIYAPESNVLKALSGTGIGLLMDVGNGVLPGLANDPSAAAAWVKANVQPYPGVSFRYIAVGNEVMDSDGQKTILPAMKNLQGAPPPAGLGGRVKVSTSVRFDVVTDTFPPSNGVFADLDYMGPILDFLASTGAPLLVSTSVRFDVVTDTFPPSNGVFADLDYMGPILDFLASTGAPLLVNVYPYFAYKGDPQNIKLNYATFTPGTTVNDDGNGLTYTNLFDAMVDSIYAALEDAETPGVKVVVSESGWPSDGGFGATAQNARAYNQGLINHVGGGTPKRSGPLETYMFAMFNENEKKGDPTENHFGLFNPDKSAAYSIRF</sequence>
<evidence type="ECO:0000256" key="2">
    <source>
        <dbReference type="ARBA" id="ARBA00022801"/>
    </source>
</evidence>
<organism evidence="6">
    <name type="scientific">Aegilops tauschii</name>
    <name type="common">Tausch's goatgrass</name>
    <name type="synonym">Aegilops squarrosa</name>
    <dbReference type="NCBI Taxonomy" id="37682"/>
    <lineage>
        <taxon>Eukaryota</taxon>
        <taxon>Viridiplantae</taxon>
        <taxon>Streptophyta</taxon>
        <taxon>Embryophyta</taxon>
        <taxon>Tracheophyta</taxon>
        <taxon>Spermatophyta</taxon>
        <taxon>Magnoliopsida</taxon>
        <taxon>Liliopsida</taxon>
        <taxon>Poales</taxon>
        <taxon>Poaceae</taxon>
        <taxon>BOP clade</taxon>
        <taxon>Pooideae</taxon>
        <taxon>Triticodae</taxon>
        <taxon>Triticeae</taxon>
        <taxon>Triticinae</taxon>
        <taxon>Aegilops</taxon>
    </lineage>
</organism>
<reference evidence="6" key="1">
    <citation type="submission" date="2015-06" db="UniProtKB">
        <authorList>
            <consortium name="EnsemblPlants"/>
        </authorList>
    </citation>
    <scope>IDENTIFICATION</scope>
</reference>
<dbReference type="PROSITE" id="PS00587">
    <property type="entry name" value="GLYCOSYL_HYDROL_F17"/>
    <property type="match status" value="1"/>
</dbReference>
<dbReference type="InterPro" id="IPR000490">
    <property type="entry name" value="Glyco_hydro_17"/>
</dbReference>
<dbReference type="AlphaFoldDB" id="M8B045"/>
<evidence type="ECO:0000256" key="1">
    <source>
        <dbReference type="ARBA" id="ARBA00008773"/>
    </source>
</evidence>
<evidence type="ECO:0000313" key="6">
    <source>
        <dbReference type="EnsemblPlants" id="EMT07351"/>
    </source>
</evidence>
<protein>
    <submittedName>
        <fullName evidence="6">Glucan endo-1,3-beta-glucosidase GIII</fullName>
    </submittedName>
</protein>
<proteinExistence type="inferred from homology"/>
<keyword evidence="3 5" id="KW-0326">Glycosidase</keyword>
<evidence type="ECO:0000256" key="5">
    <source>
        <dbReference type="RuleBase" id="RU004336"/>
    </source>
</evidence>
<dbReference type="InterPro" id="IPR044965">
    <property type="entry name" value="Glyco_hydro_17_plant"/>
</dbReference>
<dbReference type="PANTHER" id="PTHR32227">
    <property type="entry name" value="GLUCAN ENDO-1,3-BETA-GLUCOSIDASE BG1-RELATED-RELATED"/>
    <property type="match status" value="1"/>
</dbReference>
<dbReference type="GO" id="GO:0005975">
    <property type="term" value="P:carbohydrate metabolic process"/>
    <property type="evidence" value="ECO:0007669"/>
    <property type="project" value="InterPro"/>
</dbReference>
<name>M8B045_AEGTA</name>
<accession>M8B045</accession>
<dbReference type="InterPro" id="IPR017853">
    <property type="entry name" value="GH"/>
</dbReference>